<name>A0A1Y1V523_9FUNG</name>
<evidence type="ECO:0000313" key="1">
    <source>
        <dbReference type="EMBL" id="ORX47541.1"/>
    </source>
</evidence>
<organism evidence="1 2">
    <name type="scientific">Piromyces finnis</name>
    <dbReference type="NCBI Taxonomy" id="1754191"/>
    <lineage>
        <taxon>Eukaryota</taxon>
        <taxon>Fungi</taxon>
        <taxon>Fungi incertae sedis</taxon>
        <taxon>Chytridiomycota</taxon>
        <taxon>Chytridiomycota incertae sedis</taxon>
        <taxon>Neocallimastigomycetes</taxon>
        <taxon>Neocallimastigales</taxon>
        <taxon>Neocallimastigaceae</taxon>
        <taxon>Piromyces</taxon>
    </lineage>
</organism>
<keyword evidence="2" id="KW-1185">Reference proteome</keyword>
<dbReference type="AlphaFoldDB" id="A0A1Y1V523"/>
<dbReference type="STRING" id="1754191.A0A1Y1V523"/>
<dbReference type="EMBL" id="MCFH01000030">
    <property type="protein sequence ID" value="ORX47541.1"/>
    <property type="molecule type" value="Genomic_DNA"/>
</dbReference>
<dbReference type="Proteomes" id="UP000193719">
    <property type="component" value="Unassembled WGS sequence"/>
</dbReference>
<gene>
    <name evidence="1" type="ORF">BCR36DRAFT_92389</name>
</gene>
<proteinExistence type="predicted"/>
<accession>A0A1Y1V523</accession>
<sequence>MVNPQDQSSNTSTLRSNLSLSSGVSSAISVTDQKQNEMIYSYVLRCCLYPLTQESVDFYCSQKVGSKFRSYVYKKSLNIVTKPPKTGSNNNLEGITKYIYYLSIQDFYKNMEDSSYFKDYLIFFTQINEIQIKLNRAAYKLTDEDSDIIIINAANNFVKLFKDFAAKHLENFKESKYDTFKQNVYLSQLVYFLKTPKKIESLEVDNNIQNWARKVFKIDSSTHHRVIDSIKTKINQKVI</sequence>
<comment type="caution">
    <text evidence="1">The sequence shown here is derived from an EMBL/GenBank/DDBJ whole genome shotgun (WGS) entry which is preliminary data.</text>
</comment>
<evidence type="ECO:0000313" key="2">
    <source>
        <dbReference type="Proteomes" id="UP000193719"/>
    </source>
</evidence>
<reference evidence="1 2" key="1">
    <citation type="submission" date="2016-08" db="EMBL/GenBank/DDBJ databases">
        <title>Genomes of anaerobic fungi encode conserved fungal cellulosomes for biomass hydrolysis.</title>
        <authorList>
            <consortium name="DOE Joint Genome Institute"/>
            <person name="Haitjema C.H."/>
            <person name="Gilmore S.P."/>
            <person name="Henske J.K."/>
            <person name="Solomon K.V."/>
            <person name="De Groot R."/>
            <person name="Kuo A."/>
            <person name="Mondo S.J."/>
            <person name="Salamov A.A."/>
            <person name="Labutti K."/>
            <person name="Zhao Z."/>
            <person name="Chiniquy J."/>
            <person name="Barry K."/>
            <person name="Brewer H.M."/>
            <person name="Purvine S.O."/>
            <person name="Wright A.T."/>
            <person name="Boxma B."/>
            <person name="Van Alen T."/>
            <person name="Hackstein J.H."/>
            <person name="Baker S.E."/>
            <person name="Grigoriev I.V."/>
            <person name="O'Malley M.A."/>
        </authorList>
    </citation>
    <scope>NUCLEOTIDE SEQUENCE [LARGE SCALE GENOMIC DNA]</scope>
    <source>
        <strain evidence="2">finn</strain>
    </source>
</reference>
<reference evidence="1 2" key="2">
    <citation type="submission" date="2016-08" db="EMBL/GenBank/DDBJ databases">
        <title>Pervasive Adenine N6-methylation of Active Genes in Fungi.</title>
        <authorList>
            <consortium name="DOE Joint Genome Institute"/>
            <person name="Mondo S.J."/>
            <person name="Dannebaum R.O."/>
            <person name="Kuo R.C."/>
            <person name="Labutti K."/>
            <person name="Haridas S."/>
            <person name="Kuo A."/>
            <person name="Salamov A."/>
            <person name="Ahrendt S.R."/>
            <person name="Lipzen A."/>
            <person name="Sullivan W."/>
            <person name="Andreopoulos W.B."/>
            <person name="Clum A."/>
            <person name="Lindquist E."/>
            <person name="Daum C."/>
            <person name="Ramamoorthy G.K."/>
            <person name="Gryganskyi A."/>
            <person name="Culley D."/>
            <person name="Magnuson J.K."/>
            <person name="James T.Y."/>
            <person name="O'Malley M.A."/>
            <person name="Stajich J.E."/>
            <person name="Spatafora J.W."/>
            <person name="Visel A."/>
            <person name="Grigoriev I.V."/>
        </authorList>
    </citation>
    <scope>NUCLEOTIDE SEQUENCE [LARGE SCALE GENOMIC DNA]</scope>
    <source>
        <strain evidence="2">finn</strain>
    </source>
</reference>
<protein>
    <submittedName>
        <fullName evidence="1">Uncharacterized protein</fullName>
    </submittedName>
</protein>